<keyword evidence="6 8" id="KW-0460">Magnesium</keyword>
<comment type="cofactor">
    <cofactor evidence="1 8">
        <name>Mg(2+)</name>
        <dbReference type="ChEBI" id="CHEBI:18420"/>
    </cofactor>
</comment>
<keyword evidence="8" id="KW-0800">Toxin</keyword>
<evidence type="ECO:0000256" key="8">
    <source>
        <dbReference type="HAMAP-Rule" id="MF_00265"/>
    </source>
</evidence>
<dbReference type="CDD" id="cd09871">
    <property type="entry name" value="PIN_MtVapC28-VapC30-like"/>
    <property type="match status" value="1"/>
</dbReference>
<evidence type="ECO:0000256" key="2">
    <source>
        <dbReference type="ARBA" id="ARBA00022649"/>
    </source>
</evidence>
<evidence type="ECO:0000256" key="5">
    <source>
        <dbReference type="ARBA" id="ARBA00022801"/>
    </source>
</evidence>
<dbReference type="GO" id="GO:0016787">
    <property type="term" value="F:hydrolase activity"/>
    <property type="evidence" value="ECO:0007669"/>
    <property type="project" value="UniProtKB-KW"/>
</dbReference>
<accession>A0ABU0G1Z8</accession>
<dbReference type="InterPro" id="IPR029060">
    <property type="entry name" value="PIN-like_dom_sf"/>
</dbReference>
<evidence type="ECO:0000256" key="6">
    <source>
        <dbReference type="ARBA" id="ARBA00022842"/>
    </source>
</evidence>
<evidence type="ECO:0000256" key="4">
    <source>
        <dbReference type="ARBA" id="ARBA00022723"/>
    </source>
</evidence>
<comment type="function">
    <text evidence="8">Toxic component of a toxin-antitoxin (TA) system. An RNase.</text>
</comment>
<comment type="similarity">
    <text evidence="7 8">Belongs to the PINc/VapC protein family.</text>
</comment>
<dbReference type="EMBL" id="JAUSUW010000001">
    <property type="protein sequence ID" value="MDQ0419358.1"/>
    <property type="molecule type" value="Genomic_DNA"/>
</dbReference>
<sequence>MIVDTSAMVAIFYGEPEAADFTRLIHGAAITRISVANYVELSMVIEKQLGPEGMRQVEAFFRRAAITIEPVTVEQGDLARQAFLDFGKGRHKAGLNFGDCFAYALSKDLDEPLLFKGKDFAETDIRPAA</sequence>
<protein>
    <recommendedName>
        <fullName evidence="8">Ribonuclease VapC</fullName>
        <shortName evidence="8">RNase VapC</shortName>
        <ecNumber evidence="8">3.1.-.-</ecNumber>
    </recommendedName>
    <alternativeName>
        <fullName evidence="8">Toxin VapC</fullName>
    </alternativeName>
</protein>
<dbReference type="Proteomes" id="UP001238496">
    <property type="component" value="Unassembled WGS sequence"/>
</dbReference>
<dbReference type="EC" id="3.1.-.-" evidence="8"/>
<feature type="binding site" evidence="8">
    <location>
        <position position="4"/>
    </location>
    <ligand>
        <name>Mg(2+)</name>
        <dbReference type="ChEBI" id="CHEBI:18420"/>
    </ligand>
</feature>
<dbReference type="InterPro" id="IPR002716">
    <property type="entry name" value="PIN_dom"/>
</dbReference>
<dbReference type="SUPFAM" id="SSF88723">
    <property type="entry name" value="PIN domain-like"/>
    <property type="match status" value="1"/>
</dbReference>
<proteinExistence type="inferred from homology"/>
<organism evidence="10 11">
    <name type="scientific">Peteryoungia aggregata LMG 23059</name>
    <dbReference type="NCBI Taxonomy" id="1368425"/>
    <lineage>
        <taxon>Bacteria</taxon>
        <taxon>Pseudomonadati</taxon>
        <taxon>Pseudomonadota</taxon>
        <taxon>Alphaproteobacteria</taxon>
        <taxon>Hyphomicrobiales</taxon>
        <taxon>Rhizobiaceae</taxon>
        <taxon>Peteryoungia</taxon>
    </lineage>
</organism>
<keyword evidence="11" id="KW-1185">Reference proteome</keyword>
<dbReference type="Pfam" id="PF01850">
    <property type="entry name" value="PIN"/>
    <property type="match status" value="1"/>
</dbReference>
<dbReference type="RefSeq" id="WP_307368664.1">
    <property type="nucleotide sequence ID" value="NZ_JAUSUW010000001.1"/>
</dbReference>
<keyword evidence="4 8" id="KW-0479">Metal-binding</keyword>
<keyword evidence="2 8" id="KW-1277">Toxin-antitoxin system</keyword>
<keyword evidence="3 8" id="KW-0540">Nuclease</keyword>
<comment type="caution">
    <text evidence="10">The sequence shown here is derived from an EMBL/GenBank/DDBJ whole genome shotgun (WGS) entry which is preliminary data.</text>
</comment>
<name>A0ABU0G1Z8_9HYPH</name>
<feature type="binding site" evidence="8">
    <location>
        <position position="99"/>
    </location>
    <ligand>
        <name>Mg(2+)</name>
        <dbReference type="ChEBI" id="CHEBI:18420"/>
    </ligand>
</feature>
<evidence type="ECO:0000313" key="11">
    <source>
        <dbReference type="Proteomes" id="UP001238496"/>
    </source>
</evidence>
<evidence type="ECO:0000313" key="10">
    <source>
        <dbReference type="EMBL" id="MDQ0419358.1"/>
    </source>
</evidence>
<dbReference type="PANTHER" id="PTHR33653:SF1">
    <property type="entry name" value="RIBONUCLEASE VAPC2"/>
    <property type="match status" value="1"/>
</dbReference>
<evidence type="ECO:0000256" key="7">
    <source>
        <dbReference type="ARBA" id="ARBA00038093"/>
    </source>
</evidence>
<reference evidence="10 11" key="1">
    <citation type="submission" date="2023-07" db="EMBL/GenBank/DDBJ databases">
        <title>Genomic Encyclopedia of Type Strains, Phase IV (KMG-IV): sequencing the most valuable type-strain genomes for metagenomic binning, comparative biology and taxonomic classification.</title>
        <authorList>
            <person name="Goeker M."/>
        </authorList>
    </citation>
    <scope>NUCLEOTIDE SEQUENCE [LARGE SCALE GENOMIC DNA]</scope>
    <source>
        <strain evidence="10 11">DSM 1111</strain>
    </source>
</reference>
<evidence type="ECO:0000256" key="3">
    <source>
        <dbReference type="ARBA" id="ARBA00022722"/>
    </source>
</evidence>
<keyword evidence="5 8" id="KW-0378">Hydrolase</keyword>
<dbReference type="InterPro" id="IPR050556">
    <property type="entry name" value="Type_II_TA_system_RNase"/>
</dbReference>
<dbReference type="HAMAP" id="MF_00265">
    <property type="entry name" value="VapC_Nob1"/>
    <property type="match status" value="1"/>
</dbReference>
<evidence type="ECO:0000259" key="9">
    <source>
        <dbReference type="Pfam" id="PF01850"/>
    </source>
</evidence>
<feature type="domain" description="PIN" evidence="9">
    <location>
        <begin position="1"/>
        <end position="124"/>
    </location>
</feature>
<dbReference type="Gene3D" id="3.40.50.1010">
    <property type="entry name" value="5'-nuclease"/>
    <property type="match status" value="1"/>
</dbReference>
<dbReference type="PANTHER" id="PTHR33653">
    <property type="entry name" value="RIBONUCLEASE VAPC2"/>
    <property type="match status" value="1"/>
</dbReference>
<dbReference type="InterPro" id="IPR022907">
    <property type="entry name" value="VapC_family"/>
</dbReference>
<gene>
    <name evidence="8" type="primary">vapC</name>
    <name evidence="10" type="ORF">J2045_000368</name>
</gene>
<evidence type="ECO:0000256" key="1">
    <source>
        <dbReference type="ARBA" id="ARBA00001946"/>
    </source>
</evidence>